<sequence length="132" mass="13934">MVTVLRALIFVAGLFFVLMGLGFLIDPASAGMDFGMIPIGNLGRASMRADMTAFFVVAGGCLIWGGWARNGDPLLVTSALMAIAIIGRVTTLIVDGPHDAWFMPIIVESVTLILALIGSRVLPHHALTPADD</sequence>
<dbReference type="Proteomes" id="UP000057938">
    <property type="component" value="Chromosome"/>
</dbReference>
<keyword evidence="3" id="KW-1185">Reference proteome</keyword>
<evidence type="ECO:0000313" key="2">
    <source>
        <dbReference type="EMBL" id="ALE15560.1"/>
    </source>
</evidence>
<keyword evidence="1" id="KW-0812">Transmembrane</keyword>
<name>A0A0M4M5Z4_9SPHN</name>
<dbReference type="AlphaFoldDB" id="A0A0M4M5Z4"/>
<evidence type="ECO:0000256" key="1">
    <source>
        <dbReference type="SAM" id="Phobius"/>
    </source>
</evidence>
<reference evidence="2 3" key="1">
    <citation type="submission" date="2015-09" db="EMBL/GenBank/DDBJ databases">
        <title>Complete genome sequence of a benzo[a]pyrene-degrading bacterium Altererythrobacter epoxidivorans CGMCC 1.7731T.</title>
        <authorList>
            <person name="Li Z."/>
            <person name="Cheng H."/>
            <person name="Huo Y."/>
            <person name="Xu X."/>
        </authorList>
    </citation>
    <scope>NUCLEOTIDE SEQUENCE [LARGE SCALE GENOMIC DNA]</scope>
    <source>
        <strain evidence="2 3">CGMCC 1.7731</strain>
    </source>
</reference>
<dbReference type="InterPro" id="IPR025597">
    <property type="entry name" value="DUF4345"/>
</dbReference>
<protein>
    <recommendedName>
        <fullName evidence="4">DUF4345 domain-containing protein</fullName>
    </recommendedName>
</protein>
<feature type="transmembrane region" description="Helical" evidence="1">
    <location>
        <begin position="100"/>
        <end position="117"/>
    </location>
</feature>
<dbReference type="Pfam" id="PF14248">
    <property type="entry name" value="DUF4345"/>
    <property type="match status" value="1"/>
</dbReference>
<gene>
    <name evidence="2" type="ORF">AMC99_00244</name>
</gene>
<dbReference type="PATRIC" id="fig|361183.4.peg.246"/>
<keyword evidence="1" id="KW-1133">Transmembrane helix</keyword>
<dbReference type="EMBL" id="CP012669">
    <property type="protein sequence ID" value="ALE15560.1"/>
    <property type="molecule type" value="Genomic_DNA"/>
</dbReference>
<feature type="transmembrane region" description="Helical" evidence="1">
    <location>
        <begin position="7"/>
        <end position="25"/>
    </location>
</feature>
<organism evidence="2 3">
    <name type="scientific">Altererythrobacter epoxidivorans</name>
    <dbReference type="NCBI Taxonomy" id="361183"/>
    <lineage>
        <taxon>Bacteria</taxon>
        <taxon>Pseudomonadati</taxon>
        <taxon>Pseudomonadota</taxon>
        <taxon>Alphaproteobacteria</taxon>
        <taxon>Sphingomonadales</taxon>
        <taxon>Erythrobacteraceae</taxon>
        <taxon>Altererythrobacter</taxon>
    </lineage>
</organism>
<dbReference type="KEGG" id="aep:AMC99_00244"/>
<dbReference type="STRING" id="361183.AMC99_00244"/>
<dbReference type="OrthoDB" id="5875348at2"/>
<evidence type="ECO:0000313" key="3">
    <source>
        <dbReference type="Proteomes" id="UP000057938"/>
    </source>
</evidence>
<accession>A0A0M4M5Z4</accession>
<keyword evidence="1" id="KW-0472">Membrane</keyword>
<dbReference type="RefSeq" id="WP_061921730.1">
    <property type="nucleotide sequence ID" value="NZ_CP012669.1"/>
</dbReference>
<feature type="transmembrane region" description="Helical" evidence="1">
    <location>
        <begin position="74"/>
        <end position="94"/>
    </location>
</feature>
<feature type="transmembrane region" description="Helical" evidence="1">
    <location>
        <begin position="45"/>
        <end position="67"/>
    </location>
</feature>
<proteinExistence type="predicted"/>
<evidence type="ECO:0008006" key="4">
    <source>
        <dbReference type="Google" id="ProtNLM"/>
    </source>
</evidence>